<dbReference type="Proteomes" id="UP000185511">
    <property type="component" value="Chromosome"/>
</dbReference>
<accession>A0AAC9LIH8</accession>
<protein>
    <recommendedName>
        <fullName evidence="1">Polysaccharide pyruvyl transferase domain-containing protein</fullName>
    </recommendedName>
</protein>
<dbReference type="RefSeq" id="WP_075743159.1">
    <property type="nucleotide sequence ID" value="NZ_CP016076.1"/>
</dbReference>
<evidence type="ECO:0000313" key="2">
    <source>
        <dbReference type="EMBL" id="APU17951.1"/>
    </source>
</evidence>
<keyword evidence="3" id="KW-1185">Reference proteome</keyword>
<dbReference type="PANTHER" id="PTHR36836:SF1">
    <property type="entry name" value="COLANIC ACID BIOSYNTHESIS PROTEIN WCAK"/>
    <property type="match status" value="1"/>
</dbReference>
<dbReference type="InterPro" id="IPR007345">
    <property type="entry name" value="Polysacch_pyruvyl_Trfase"/>
</dbReference>
<name>A0AAC9LIH8_9PSEU</name>
<dbReference type="Pfam" id="PF04230">
    <property type="entry name" value="PS_pyruv_trans"/>
    <property type="match status" value="1"/>
</dbReference>
<organism evidence="2 3">
    <name type="scientific">Actinoalloteichus fjordicus</name>
    <dbReference type="NCBI Taxonomy" id="1612552"/>
    <lineage>
        <taxon>Bacteria</taxon>
        <taxon>Bacillati</taxon>
        <taxon>Actinomycetota</taxon>
        <taxon>Actinomycetes</taxon>
        <taxon>Pseudonocardiales</taxon>
        <taxon>Pseudonocardiaceae</taxon>
        <taxon>Actinoalloteichus</taxon>
    </lineage>
</organism>
<dbReference type="PANTHER" id="PTHR36836">
    <property type="entry name" value="COLANIC ACID BIOSYNTHESIS PROTEIN WCAK"/>
    <property type="match status" value="1"/>
</dbReference>
<gene>
    <name evidence="2" type="ORF">UA74_29800</name>
</gene>
<dbReference type="AlphaFoldDB" id="A0AAC9LIH8"/>
<dbReference type="EMBL" id="CP016076">
    <property type="protein sequence ID" value="APU17951.1"/>
    <property type="molecule type" value="Genomic_DNA"/>
</dbReference>
<proteinExistence type="predicted"/>
<dbReference type="KEGG" id="acad:UA74_29800"/>
<feature type="domain" description="Polysaccharide pyruvyl transferase" evidence="1">
    <location>
        <begin position="20"/>
        <end position="321"/>
    </location>
</feature>
<evidence type="ECO:0000313" key="3">
    <source>
        <dbReference type="Proteomes" id="UP000185511"/>
    </source>
</evidence>
<sequence>MSTDSGRPLYYLVGTTGFPNYGDEIIAATWLRHLAQTAPDAEVWLDCPSPGPAQVMLGDLHPRVRFTDTLWRLCWEAPTDEPWGVADFAQRCVDFPGIAPRWVAGVELLARADVVHIIGGGYVNRIWPRHVGLLAGAVAAVRRSGGRAAMTGIGLYPAPAHCEPLLRELAQRFEVVDVRDAPSADMLSKTVSVTHTCDDVFFGLGPQLYRQDDDVREVMVCMQSDLVELGVPRLAGFVLDTLRDWGVDSTQLGVVECIPRVDREVFSLIEHELPDARFYPLSELMDTGLPAAPGQTWISSRFHPHLIASAVGASGVAVSVSPDYYATKHRSLIDLGSGWTMVEDVTETPARPTDGGYSPEALREYRMRKDQIARQVYAR</sequence>
<evidence type="ECO:0000259" key="1">
    <source>
        <dbReference type="Pfam" id="PF04230"/>
    </source>
</evidence>
<reference evidence="3" key="1">
    <citation type="submission" date="2016-06" db="EMBL/GenBank/DDBJ databases">
        <title>Complete genome sequence of Actinoalloteichus fjordicus DSM 46855 (=ADI127-17), type strain of the new species Actinoalloteichus fjordicus.</title>
        <authorList>
            <person name="Ruckert C."/>
            <person name="Nouioui I."/>
            <person name="Willmese J."/>
            <person name="van Wezel G."/>
            <person name="Klenk H.-P."/>
            <person name="Kalinowski J."/>
            <person name="Zotchev S.B."/>
        </authorList>
    </citation>
    <scope>NUCLEOTIDE SEQUENCE [LARGE SCALE GENOMIC DNA]</scope>
    <source>
        <strain evidence="3">ADI127-7</strain>
    </source>
</reference>